<dbReference type="PATRIC" id="fig|1348663.4.peg.7296"/>
<protein>
    <recommendedName>
        <fullName evidence="3">DUF1269 domain-containing family protein</fullName>
    </recommendedName>
</protein>
<comment type="caution">
    <text evidence="1">The sequence shown here is derived from an EMBL/GenBank/DDBJ whole genome shotgun (WGS) entry which is preliminary data.</text>
</comment>
<keyword evidence="2" id="KW-1185">Reference proteome</keyword>
<sequence>MSNQPHDADELGPIDYLVISFPGSRLTGEGLPLLIDLVDRGIIRILDLTFLRKGADGTVAAVEIADFDADGRLDLAVFDGASSGLLGDQDLAEAGGLLDPGDSAAVLLYENRWAAPLAAALRRADARMVAGGRVPLRDIVEVLDAIEEPGPAS</sequence>
<reference evidence="1 2" key="1">
    <citation type="submission" date="2014-05" db="EMBL/GenBank/DDBJ databases">
        <title>Draft Genome Sequence of Kitasatospora cheerisanensis KCTC 2395.</title>
        <authorList>
            <person name="Nam D.H."/>
        </authorList>
    </citation>
    <scope>NUCLEOTIDE SEQUENCE [LARGE SCALE GENOMIC DNA]</scope>
    <source>
        <strain evidence="1 2">KCTC 2395</strain>
    </source>
</reference>
<dbReference type="eggNOG" id="COG4803">
    <property type="taxonomic scope" value="Bacteria"/>
</dbReference>
<dbReference type="RefSeq" id="WP_208866025.1">
    <property type="nucleotide sequence ID" value="NZ_KK853997.1"/>
</dbReference>
<dbReference type="InterPro" id="IPR028994">
    <property type="entry name" value="Integrin_alpha_N"/>
</dbReference>
<organism evidence="1 2">
    <name type="scientific">Kitasatospora cheerisanensis KCTC 2395</name>
    <dbReference type="NCBI Taxonomy" id="1348663"/>
    <lineage>
        <taxon>Bacteria</taxon>
        <taxon>Bacillati</taxon>
        <taxon>Actinomycetota</taxon>
        <taxon>Actinomycetes</taxon>
        <taxon>Kitasatosporales</taxon>
        <taxon>Streptomycetaceae</taxon>
        <taxon>Kitasatospora</taxon>
    </lineage>
</organism>
<dbReference type="Proteomes" id="UP000027178">
    <property type="component" value="Unassembled WGS sequence"/>
</dbReference>
<dbReference type="InterPro" id="IPR046288">
    <property type="entry name" value="DUF6325"/>
</dbReference>
<dbReference type="Pfam" id="PF19850">
    <property type="entry name" value="DUF6325"/>
    <property type="match status" value="1"/>
</dbReference>
<dbReference type="AlphaFoldDB" id="A0A066YS27"/>
<accession>A0A066YS27</accession>
<proteinExistence type="predicted"/>
<evidence type="ECO:0008006" key="3">
    <source>
        <dbReference type="Google" id="ProtNLM"/>
    </source>
</evidence>
<dbReference type="EMBL" id="JNBY01000163">
    <property type="protein sequence ID" value="KDN80695.1"/>
    <property type="molecule type" value="Genomic_DNA"/>
</dbReference>
<dbReference type="HOGENOM" id="CLU_117572_0_0_11"/>
<evidence type="ECO:0000313" key="1">
    <source>
        <dbReference type="EMBL" id="KDN80695.1"/>
    </source>
</evidence>
<dbReference type="SUPFAM" id="SSF69318">
    <property type="entry name" value="Integrin alpha N-terminal domain"/>
    <property type="match status" value="1"/>
</dbReference>
<gene>
    <name evidence="1" type="ORF">KCH_75460</name>
</gene>
<evidence type="ECO:0000313" key="2">
    <source>
        <dbReference type="Proteomes" id="UP000027178"/>
    </source>
</evidence>
<name>A0A066YS27_9ACTN</name>